<dbReference type="CDD" id="cd11743">
    <property type="entry name" value="Cthe_2751_like"/>
    <property type="match status" value="1"/>
</dbReference>
<dbReference type="Gene3D" id="1.25.40.750">
    <property type="entry name" value="Domain of unknown function DUF5071"/>
    <property type="match status" value="1"/>
</dbReference>
<dbReference type="InterPro" id="IPR038692">
    <property type="entry name" value="Cthe_2751_sf"/>
</dbReference>
<dbReference type="InterPro" id="IPR031837">
    <property type="entry name" value="DUF5071"/>
</dbReference>
<evidence type="ECO:0000313" key="2">
    <source>
        <dbReference type="EMBL" id="ASF48098.1"/>
    </source>
</evidence>
<keyword evidence="3" id="KW-1185">Reference proteome</keyword>
<dbReference type="AlphaFoldDB" id="A0A1Z4C3L1"/>
<gene>
    <name evidence="2" type="ORF">CEK71_19635</name>
</gene>
<organism evidence="2 3">
    <name type="scientific">Methylovulum psychrotolerans</name>
    <dbReference type="NCBI Taxonomy" id="1704499"/>
    <lineage>
        <taxon>Bacteria</taxon>
        <taxon>Pseudomonadati</taxon>
        <taxon>Pseudomonadota</taxon>
        <taxon>Gammaproteobacteria</taxon>
        <taxon>Methylococcales</taxon>
        <taxon>Methylococcaceae</taxon>
        <taxon>Methylovulum</taxon>
    </lineage>
</organism>
<dbReference type="InterPro" id="IPR016024">
    <property type="entry name" value="ARM-type_fold"/>
</dbReference>
<accession>A0A1Z4C3L1</accession>
<evidence type="ECO:0000259" key="1">
    <source>
        <dbReference type="Pfam" id="PF16804"/>
    </source>
</evidence>
<proteinExistence type="predicted"/>
<dbReference type="KEGG" id="mpsy:CEK71_19635"/>
<protein>
    <submittedName>
        <fullName evidence="2">DUF5071 domain-containing protein</fullName>
    </submittedName>
</protein>
<sequence>MSDCRIILPRDKHDTLAVEQLAGLGYPIISPVLPELLQWLQDANWPVARPISDLLVKIGQPIVPLLLEVLKGDDAIWKYWCLELVICRLPANVIADLRPELERLAQYPSDSDRQDEVHISANSLLGRV</sequence>
<evidence type="ECO:0000313" key="3">
    <source>
        <dbReference type="Proteomes" id="UP000197019"/>
    </source>
</evidence>
<dbReference type="RefSeq" id="WP_088620968.1">
    <property type="nucleotide sequence ID" value="NZ_CP022129.1"/>
</dbReference>
<dbReference type="Pfam" id="PF16804">
    <property type="entry name" value="DUF5071"/>
    <property type="match status" value="1"/>
</dbReference>
<reference evidence="2 3" key="1">
    <citation type="submission" date="2017-06" db="EMBL/GenBank/DDBJ databases">
        <title>Genome Sequencing of the methanotroph Methylovulum psychrotolerants str. HV10-M2 isolated from a high-altitude environment.</title>
        <authorList>
            <person name="Mateos-Rivera A."/>
        </authorList>
    </citation>
    <scope>NUCLEOTIDE SEQUENCE [LARGE SCALE GENOMIC DNA]</scope>
    <source>
        <strain evidence="2 3">HV10_M2</strain>
    </source>
</reference>
<name>A0A1Z4C3L1_9GAMM</name>
<dbReference type="Proteomes" id="UP000197019">
    <property type="component" value="Chromosome"/>
</dbReference>
<dbReference type="SUPFAM" id="SSF48371">
    <property type="entry name" value="ARM repeat"/>
    <property type="match status" value="1"/>
</dbReference>
<dbReference type="EMBL" id="CP022129">
    <property type="protein sequence ID" value="ASF48098.1"/>
    <property type="molecule type" value="Genomic_DNA"/>
</dbReference>
<feature type="domain" description="DUF5071" evidence="1">
    <location>
        <begin position="8"/>
        <end position="125"/>
    </location>
</feature>
<dbReference type="OrthoDB" id="1846249at2"/>